<organism evidence="3 4">
    <name type="scientific">Flagellimonas olearia</name>
    <dbReference type="NCBI Taxonomy" id="552546"/>
    <lineage>
        <taxon>Bacteria</taxon>
        <taxon>Pseudomonadati</taxon>
        <taxon>Bacteroidota</taxon>
        <taxon>Flavobacteriia</taxon>
        <taxon>Flavobacteriales</taxon>
        <taxon>Flavobacteriaceae</taxon>
        <taxon>Flagellimonas</taxon>
    </lineage>
</organism>
<dbReference type="PANTHER" id="PTHR30273:SF2">
    <property type="entry name" value="PROTEIN FECR"/>
    <property type="match status" value="1"/>
</dbReference>
<dbReference type="Gene3D" id="3.55.50.30">
    <property type="match status" value="1"/>
</dbReference>
<dbReference type="InterPro" id="IPR012373">
    <property type="entry name" value="Ferrdict_sens_TM"/>
</dbReference>
<dbReference type="Pfam" id="PF04773">
    <property type="entry name" value="FecR"/>
    <property type="match status" value="1"/>
</dbReference>
<evidence type="ECO:0000259" key="1">
    <source>
        <dbReference type="Pfam" id="PF04773"/>
    </source>
</evidence>
<dbReference type="EMBL" id="WELG01000001">
    <property type="protein sequence ID" value="KAB7530258.1"/>
    <property type="molecule type" value="Genomic_DNA"/>
</dbReference>
<evidence type="ECO:0000313" key="4">
    <source>
        <dbReference type="Proteomes" id="UP000429785"/>
    </source>
</evidence>
<dbReference type="Gene3D" id="2.60.120.1440">
    <property type="match status" value="1"/>
</dbReference>
<dbReference type="InterPro" id="IPR006860">
    <property type="entry name" value="FecR"/>
</dbReference>
<sequence>MQAEIEKLIVKFLNRTISNEEEALLEKWLANPVNEHVFHDYVQVHYAISMDCIDDLRLEQSKDRLILPEIEKVRSLDHNVKPKGFSIKPYLKYAAVLLVVGGGILLLLSKANEMENPVEVVSESEVIIAPGTDRAILTLEDGSQINLENDSIYEADGVKASRAMITYNATKGKISSEVQYNYLTIPRGGQFYVELADGTKVWLNSESQLKYPKNFILGETRKVELVYGEAYFDVSPSTEHQGSRFKVVNEDREIEVLGTKFNVKAYKDDINALTTLEEGLVRLDVDDEEFVIKPGQQVDVNKLTHEASVKYVDVASEVAWKDGVFSFKGKPLKEIMKTLSRWYDVNVVFEDKSLETVRFNGVIRKDKKLEDVLGIMKSRKINTYRIENKTIILN</sequence>
<proteinExistence type="predicted"/>
<dbReference type="AlphaFoldDB" id="A0A6I1DYA2"/>
<dbReference type="Proteomes" id="UP000429785">
    <property type="component" value="Unassembled WGS sequence"/>
</dbReference>
<evidence type="ECO:0000313" key="3">
    <source>
        <dbReference type="EMBL" id="KAB7530258.1"/>
    </source>
</evidence>
<feature type="domain" description="Protein FecR C-terminal" evidence="2">
    <location>
        <begin position="325"/>
        <end position="393"/>
    </location>
</feature>
<protein>
    <submittedName>
        <fullName evidence="3">DUF4974 domain-containing protein</fullName>
    </submittedName>
</protein>
<dbReference type="GO" id="GO:0016989">
    <property type="term" value="F:sigma factor antagonist activity"/>
    <property type="evidence" value="ECO:0007669"/>
    <property type="project" value="TreeGrafter"/>
</dbReference>
<name>A0A6I1DYA2_9FLAO</name>
<evidence type="ECO:0000259" key="2">
    <source>
        <dbReference type="Pfam" id="PF16344"/>
    </source>
</evidence>
<reference evidence="3 4" key="1">
    <citation type="submission" date="2019-10" db="EMBL/GenBank/DDBJ databases">
        <title>Muricauda olearia CL-SS4 JCM15563 genome.</title>
        <authorList>
            <person name="Liu L."/>
        </authorList>
    </citation>
    <scope>NUCLEOTIDE SEQUENCE [LARGE SCALE GENOMIC DNA]</scope>
    <source>
        <strain evidence="3 4">CL-SS4</strain>
    </source>
</reference>
<dbReference type="InterPro" id="IPR032508">
    <property type="entry name" value="FecR_C"/>
</dbReference>
<dbReference type="Pfam" id="PF16344">
    <property type="entry name" value="FecR_C"/>
    <property type="match status" value="1"/>
</dbReference>
<dbReference type="OrthoDB" id="649666at2"/>
<dbReference type="RefSeq" id="WP_152130190.1">
    <property type="nucleotide sequence ID" value="NZ_WELG01000001.1"/>
</dbReference>
<accession>A0A6I1DYA2</accession>
<feature type="domain" description="FecR protein" evidence="1">
    <location>
        <begin position="186"/>
        <end position="281"/>
    </location>
</feature>
<gene>
    <name evidence="3" type="ORF">F8C76_01755</name>
</gene>
<comment type="caution">
    <text evidence="3">The sequence shown here is derived from an EMBL/GenBank/DDBJ whole genome shotgun (WGS) entry which is preliminary data.</text>
</comment>
<dbReference type="PANTHER" id="PTHR30273">
    <property type="entry name" value="PERIPLASMIC SIGNAL SENSOR AND SIGMA FACTOR ACTIVATOR FECR-RELATED"/>
    <property type="match status" value="1"/>
</dbReference>